<gene>
    <name evidence="6" type="ORF">KP79_PYT10003</name>
</gene>
<evidence type="ECO:0000313" key="6">
    <source>
        <dbReference type="EMBL" id="OWF36167.1"/>
    </source>
</evidence>
<sequence>MAGVVVDEEVGSPSPGISMVDCHCHLVDQSFDEDIDTVIQQAKQAGVKGALVVTETYTQFDKVLQLAKRHPDFVFPCLGVHPVQGALTGNQRCVTLEDVEKAIPIIEQNISCIAAIGEIGLDFQPRICVRPEDKDIQRQVLKIQVDLAKKYDLPVNVHSRSAGRPTIAALQEFGADKVLLHAFDGKPAVAMTGVEAGYFFSIPPSCVRNPESKLVHRLPVTNILLESDSPALGPEKNMRNEPKNIALSCDYIATRKKLDVAELSRITTANALKLFPKLARLDLGMMDCLVTNMKSS</sequence>
<evidence type="ECO:0000256" key="1">
    <source>
        <dbReference type="ARBA" id="ARBA00009275"/>
    </source>
</evidence>
<comment type="function">
    <text evidence="4">Exhibits 3'-exonuclease activities and apurinic/apyrimidinic (AP) endonuclease (in vitro). Show preferential AP endonuclease activity on double-stranded DNA substrates and 3'- exonuclease activity on single-stranded DNA.</text>
</comment>
<dbReference type="PANTHER" id="PTHR46317">
    <property type="entry name" value="HYDROLASE OF PHP SUPERFAMILY-RELATED PROTEIN"/>
    <property type="match status" value="1"/>
</dbReference>
<comment type="similarity">
    <text evidence="1">Belongs to the metallo-dependent hydrolases superfamily. TatD-type hydrolase family.</text>
</comment>
<evidence type="ECO:0000256" key="5">
    <source>
        <dbReference type="PIRSR" id="PIRSR005902-1"/>
    </source>
</evidence>
<evidence type="ECO:0000256" key="4">
    <source>
        <dbReference type="ARBA" id="ARBA00093287"/>
    </source>
</evidence>
<evidence type="ECO:0000313" key="7">
    <source>
        <dbReference type="Proteomes" id="UP000242188"/>
    </source>
</evidence>
<dbReference type="Gene3D" id="3.20.20.140">
    <property type="entry name" value="Metal-dependent hydrolases"/>
    <property type="match status" value="1"/>
</dbReference>
<evidence type="ECO:0000256" key="2">
    <source>
        <dbReference type="ARBA" id="ARBA00022723"/>
    </source>
</evidence>
<dbReference type="CDD" id="cd01310">
    <property type="entry name" value="TatD_DNAse"/>
    <property type="match status" value="1"/>
</dbReference>
<feature type="binding site" evidence="5">
    <location>
        <position position="228"/>
    </location>
    <ligand>
        <name>a divalent metal cation</name>
        <dbReference type="ChEBI" id="CHEBI:60240"/>
        <label>1</label>
    </ligand>
</feature>
<dbReference type="InterPro" id="IPR032466">
    <property type="entry name" value="Metal_Hydrolase"/>
</dbReference>
<keyword evidence="7" id="KW-1185">Reference proteome</keyword>
<feature type="binding site" evidence="5">
    <location>
        <position position="23"/>
    </location>
    <ligand>
        <name>a divalent metal cation</name>
        <dbReference type="ChEBI" id="CHEBI:60240"/>
        <label>1</label>
    </ligand>
</feature>
<dbReference type="GO" id="GO:0016788">
    <property type="term" value="F:hydrolase activity, acting on ester bonds"/>
    <property type="evidence" value="ECO:0007669"/>
    <property type="project" value="InterPro"/>
</dbReference>
<comment type="caution">
    <text evidence="6">The sequence shown here is derived from an EMBL/GenBank/DDBJ whole genome shotgun (WGS) entry which is preliminary data.</text>
</comment>
<dbReference type="OrthoDB" id="413993at2759"/>
<keyword evidence="2 5" id="KW-0479">Metal-binding</keyword>
<reference evidence="6 7" key="1">
    <citation type="journal article" date="2017" name="Nat. Ecol. Evol.">
        <title>Scallop genome provides insights into evolution of bilaterian karyotype and development.</title>
        <authorList>
            <person name="Wang S."/>
            <person name="Zhang J."/>
            <person name="Jiao W."/>
            <person name="Li J."/>
            <person name="Xun X."/>
            <person name="Sun Y."/>
            <person name="Guo X."/>
            <person name="Huan P."/>
            <person name="Dong B."/>
            <person name="Zhang L."/>
            <person name="Hu X."/>
            <person name="Sun X."/>
            <person name="Wang J."/>
            <person name="Zhao C."/>
            <person name="Wang Y."/>
            <person name="Wang D."/>
            <person name="Huang X."/>
            <person name="Wang R."/>
            <person name="Lv J."/>
            <person name="Li Y."/>
            <person name="Zhang Z."/>
            <person name="Liu B."/>
            <person name="Lu W."/>
            <person name="Hui Y."/>
            <person name="Liang J."/>
            <person name="Zhou Z."/>
            <person name="Hou R."/>
            <person name="Li X."/>
            <person name="Liu Y."/>
            <person name="Li H."/>
            <person name="Ning X."/>
            <person name="Lin Y."/>
            <person name="Zhao L."/>
            <person name="Xing Q."/>
            <person name="Dou J."/>
            <person name="Li Y."/>
            <person name="Mao J."/>
            <person name="Guo H."/>
            <person name="Dou H."/>
            <person name="Li T."/>
            <person name="Mu C."/>
            <person name="Jiang W."/>
            <person name="Fu Q."/>
            <person name="Fu X."/>
            <person name="Miao Y."/>
            <person name="Liu J."/>
            <person name="Yu Q."/>
            <person name="Li R."/>
            <person name="Liao H."/>
            <person name="Li X."/>
            <person name="Kong Y."/>
            <person name="Jiang Z."/>
            <person name="Chourrout D."/>
            <person name="Li R."/>
            <person name="Bao Z."/>
        </authorList>
    </citation>
    <scope>NUCLEOTIDE SEQUENCE [LARGE SCALE GENOMIC DNA]</scope>
    <source>
        <strain evidence="6 7">PY_sf001</strain>
    </source>
</reference>
<feature type="binding site" evidence="5">
    <location>
        <position position="25"/>
    </location>
    <ligand>
        <name>a divalent metal cation</name>
        <dbReference type="ChEBI" id="CHEBI:60240"/>
        <label>1</label>
    </ligand>
</feature>
<dbReference type="GO" id="GO:0046872">
    <property type="term" value="F:metal ion binding"/>
    <property type="evidence" value="ECO:0007669"/>
    <property type="project" value="UniProtKB-KW"/>
</dbReference>
<proteinExistence type="inferred from homology"/>
<dbReference type="EMBL" id="NEDP02076666">
    <property type="protein sequence ID" value="OWF36167.1"/>
    <property type="molecule type" value="Genomic_DNA"/>
</dbReference>
<dbReference type="PANTHER" id="PTHR46317:SF1">
    <property type="entry name" value="HYDROLASE, TATD FAMILY"/>
    <property type="match status" value="1"/>
</dbReference>
<evidence type="ECO:0000256" key="3">
    <source>
        <dbReference type="ARBA" id="ARBA00022801"/>
    </source>
</evidence>
<dbReference type="PIRSF" id="PIRSF005902">
    <property type="entry name" value="DNase_TatD"/>
    <property type="match status" value="1"/>
</dbReference>
<name>A0A210PI69_MIZYE</name>
<dbReference type="Pfam" id="PF01026">
    <property type="entry name" value="TatD_DNase"/>
    <property type="match status" value="1"/>
</dbReference>
<dbReference type="STRING" id="6573.A0A210PI69"/>
<dbReference type="AlphaFoldDB" id="A0A210PI69"/>
<feature type="binding site" evidence="5">
    <location>
        <position position="158"/>
    </location>
    <ligand>
        <name>a divalent metal cation</name>
        <dbReference type="ChEBI" id="CHEBI:60240"/>
        <label>2</label>
    </ligand>
</feature>
<organism evidence="6 7">
    <name type="scientific">Mizuhopecten yessoensis</name>
    <name type="common">Japanese scallop</name>
    <name type="synonym">Patinopecten yessoensis</name>
    <dbReference type="NCBI Taxonomy" id="6573"/>
    <lineage>
        <taxon>Eukaryota</taxon>
        <taxon>Metazoa</taxon>
        <taxon>Spiralia</taxon>
        <taxon>Lophotrochozoa</taxon>
        <taxon>Mollusca</taxon>
        <taxon>Bivalvia</taxon>
        <taxon>Autobranchia</taxon>
        <taxon>Pteriomorphia</taxon>
        <taxon>Pectinida</taxon>
        <taxon>Pectinoidea</taxon>
        <taxon>Pectinidae</taxon>
        <taxon>Mizuhopecten</taxon>
    </lineage>
</organism>
<keyword evidence="3" id="KW-0378">Hydrolase</keyword>
<protein>
    <submittedName>
        <fullName evidence="6">Deoxyribonuclease TATDN3</fullName>
    </submittedName>
</protein>
<accession>A0A210PI69</accession>
<dbReference type="Proteomes" id="UP000242188">
    <property type="component" value="Unassembled WGS sequence"/>
</dbReference>
<feature type="binding site" evidence="5">
    <location>
        <position position="181"/>
    </location>
    <ligand>
        <name>a divalent metal cation</name>
        <dbReference type="ChEBI" id="CHEBI:60240"/>
        <label>2</label>
    </ligand>
</feature>
<dbReference type="InterPro" id="IPR001130">
    <property type="entry name" value="TatD-like"/>
</dbReference>
<dbReference type="SUPFAM" id="SSF51556">
    <property type="entry name" value="Metallo-dependent hydrolases"/>
    <property type="match status" value="1"/>
</dbReference>
<feature type="binding site" evidence="5">
    <location>
        <position position="118"/>
    </location>
    <ligand>
        <name>a divalent metal cation</name>
        <dbReference type="ChEBI" id="CHEBI:60240"/>
        <label>1</label>
    </ligand>
</feature>